<protein>
    <submittedName>
        <fullName evidence="1">Uncharacterized protein</fullName>
    </submittedName>
</protein>
<reference evidence="1 2" key="1">
    <citation type="journal article" date="2022" name="DNA Res.">
        <title>Chromosomal-level genome assembly of the orchid tree Bauhinia variegata (Leguminosae; Cercidoideae) supports the allotetraploid origin hypothesis of Bauhinia.</title>
        <authorList>
            <person name="Zhong Y."/>
            <person name="Chen Y."/>
            <person name="Zheng D."/>
            <person name="Pang J."/>
            <person name="Liu Y."/>
            <person name="Luo S."/>
            <person name="Meng S."/>
            <person name="Qian L."/>
            <person name="Wei D."/>
            <person name="Dai S."/>
            <person name="Zhou R."/>
        </authorList>
    </citation>
    <scope>NUCLEOTIDE SEQUENCE [LARGE SCALE GENOMIC DNA]</scope>
    <source>
        <strain evidence="1">BV-YZ2020</strain>
    </source>
</reference>
<comment type="caution">
    <text evidence="1">The sequence shown here is derived from an EMBL/GenBank/DDBJ whole genome shotgun (WGS) entry which is preliminary data.</text>
</comment>
<proteinExistence type="predicted"/>
<evidence type="ECO:0000313" key="1">
    <source>
        <dbReference type="EMBL" id="KAI4349987.1"/>
    </source>
</evidence>
<sequence length="101" mass="11237">MLDFASVKVFSTFSPTPKDCIQTEEHEWPALCAKFIVGPERIIPQPPVCFSASIKACLKVKTLDHYKVKTMVNILVPNFQNASLFLVAFVIEVNIGAARLN</sequence>
<gene>
    <name evidence="1" type="ORF">L6164_010520</name>
</gene>
<dbReference type="EMBL" id="CM039429">
    <property type="protein sequence ID" value="KAI4349987.1"/>
    <property type="molecule type" value="Genomic_DNA"/>
</dbReference>
<evidence type="ECO:0000313" key="2">
    <source>
        <dbReference type="Proteomes" id="UP000828941"/>
    </source>
</evidence>
<dbReference type="Proteomes" id="UP000828941">
    <property type="component" value="Chromosome 4"/>
</dbReference>
<organism evidence="1 2">
    <name type="scientific">Bauhinia variegata</name>
    <name type="common">Purple orchid tree</name>
    <name type="synonym">Phanera variegata</name>
    <dbReference type="NCBI Taxonomy" id="167791"/>
    <lineage>
        <taxon>Eukaryota</taxon>
        <taxon>Viridiplantae</taxon>
        <taxon>Streptophyta</taxon>
        <taxon>Embryophyta</taxon>
        <taxon>Tracheophyta</taxon>
        <taxon>Spermatophyta</taxon>
        <taxon>Magnoliopsida</taxon>
        <taxon>eudicotyledons</taxon>
        <taxon>Gunneridae</taxon>
        <taxon>Pentapetalae</taxon>
        <taxon>rosids</taxon>
        <taxon>fabids</taxon>
        <taxon>Fabales</taxon>
        <taxon>Fabaceae</taxon>
        <taxon>Cercidoideae</taxon>
        <taxon>Cercideae</taxon>
        <taxon>Bauhiniinae</taxon>
        <taxon>Bauhinia</taxon>
    </lineage>
</organism>
<accession>A0ACB9PN92</accession>
<name>A0ACB9PN92_BAUVA</name>
<keyword evidence="2" id="KW-1185">Reference proteome</keyword>